<dbReference type="Proteomes" id="UP001163823">
    <property type="component" value="Chromosome 1"/>
</dbReference>
<name>A0AAD7VNL1_QUISA</name>
<protein>
    <submittedName>
        <fullName evidence="1">Gag-asp_proteas domain-containing protein</fullName>
    </submittedName>
</protein>
<dbReference type="SUPFAM" id="SSF50630">
    <property type="entry name" value="Acid proteases"/>
    <property type="match status" value="1"/>
</dbReference>
<reference evidence="1 2" key="1">
    <citation type="journal article" date="2023" name="Science">
        <title>Elucidation of the pathway for biosynthesis of saponin adjuvants from the soapbark tree.</title>
        <authorList>
            <person name="Reed J."/>
            <person name="Orme A."/>
            <person name="El-Demerdash A."/>
            <person name="Owen C."/>
            <person name="Martin L.B.B."/>
            <person name="Misra R.C."/>
            <person name="Kikuchi S."/>
            <person name="Rejzek M."/>
            <person name="Martin A.C."/>
            <person name="Harkess A."/>
            <person name="Leebens-Mack J."/>
            <person name="Louveau T."/>
            <person name="Stephenson M.J."/>
            <person name="Osbourn A."/>
        </authorList>
    </citation>
    <scope>NUCLEOTIDE SEQUENCE [LARGE SCALE GENOMIC DNA]</scope>
    <source>
        <strain evidence="1">S10</strain>
    </source>
</reference>
<dbReference type="Gene3D" id="2.40.70.10">
    <property type="entry name" value="Acid Proteases"/>
    <property type="match status" value="1"/>
</dbReference>
<proteinExistence type="predicted"/>
<dbReference type="CDD" id="cd00303">
    <property type="entry name" value="retropepsin_like"/>
    <property type="match status" value="1"/>
</dbReference>
<gene>
    <name evidence="1" type="ORF">O6P43_001569</name>
</gene>
<dbReference type="EMBL" id="JARAOO010000001">
    <property type="protein sequence ID" value="KAJ7982447.1"/>
    <property type="molecule type" value="Genomic_DNA"/>
</dbReference>
<dbReference type="KEGG" id="qsa:O6P43_001569"/>
<organism evidence="1 2">
    <name type="scientific">Quillaja saponaria</name>
    <name type="common">Soap bark tree</name>
    <dbReference type="NCBI Taxonomy" id="32244"/>
    <lineage>
        <taxon>Eukaryota</taxon>
        <taxon>Viridiplantae</taxon>
        <taxon>Streptophyta</taxon>
        <taxon>Embryophyta</taxon>
        <taxon>Tracheophyta</taxon>
        <taxon>Spermatophyta</taxon>
        <taxon>Magnoliopsida</taxon>
        <taxon>eudicotyledons</taxon>
        <taxon>Gunneridae</taxon>
        <taxon>Pentapetalae</taxon>
        <taxon>rosids</taxon>
        <taxon>fabids</taxon>
        <taxon>Fabales</taxon>
        <taxon>Quillajaceae</taxon>
        <taxon>Quillaja</taxon>
    </lineage>
</organism>
<dbReference type="InterPro" id="IPR021109">
    <property type="entry name" value="Peptidase_aspartic_dom_sf"/>
</dbReference>
<dbReference type="AlphaFoldDB" id="A0AAD7VNL1"/>
<evidence type="ECO:0000313" key="2">
    <source>
        <dbReference type="Proteomes" id="UP001163823"/>
    </source>
</evidence>
<keyword evidence="2" id="KW-1185">Reference proteome</keyword>
<sequence>MDVIWMDLQALRSELQTLGRGVDFYATDVTKLTEKLKETSKCFEDDIASLKRVVADGYGGGEGSSVRLKFSDPKPFNGTRSVKDLKNFIWDMEHYFQATKVPEVQKWAQLELRRQAVKNLSSAMIVADGLIDFRRDKTKEGSSEKSSKPKKDKVLIHGRKLKAMVDMGSSHCLINGIMAFSLYLHLSKVKVVVSWAGDTKKDILAVAYNVRMNIGIWFGETNLLIMPWMTTDLIIGIDFMIRNKQVLLPYLEHVAILEGDKHMIHKPCVDAHKENYFFEEIDESFMMVDNMSLTENKERSEVANEKTEVDLLMSTSDSLCGGGMLDP</sequence>
<evidence type="ECO:0000313" key="1">
    <source>
        <dbReference type="EMBL" id="KAJ7982447.1"/>
    </source>
</evidence>
<comment type="caution">
    <text evidence="1">The sequence shown here is derived from an EMBL/GenBank/DDBJ whole genome shotgun (WGS) entry which is preliminary data.</text>
</comment>
<accession>A0AAD7VNL1</accession>